<dbReference type="VEuPathDB" id="GiardiaDB:SS50377_28296"/>
<dbReference type="EMBL" id="AUWU02000008">
    <property type="protein sequence ID" value="KAH0570316.1"/>
    <property type="molecule type" value="Genomic_DNA"/>
</dbReference>
<organism evidence="1">
    <name type="scientific">Spironucleus salmonicida</name>
    <dbReference type="NCBI Taxonomy" id="348837"/>
    <lineage>
        <taxon>Eukaryota</taxon>
        <taxon>Metamonada</taxon>
        <taxon>Diplomonadida</taxon>
        <taxon>Hexamitidae</taxon>
        <taxon>Hexamitinae</taxon>
        <taxon>Spironucleus</taxon>
    </lineage>
</organism>
<dbReference type="AlphaFoldDB" id="V6M6T7"/>
<keyword evidence="4" id="KW-1185">Reference proteome</keyword>
<gene>
    <name evidence="1" type="ORF">SS50377_10574</name>
    <name evidence="2" type="ORF">SS50377_28291</name>
    <name evidence="3" type="ORF">SS50377_28296</name>
</gene>
<dbReference type="EMBL" id="AUWU02000008">
    <property type="protein sequence ID" value="KAH0570321.1"/>
    <property type="molecule type" value="Genomic_DNA"/>
</dbReference>
<name>V6M6T7_9EUKA</name>
<sequence length="373" mass="42036">MLSTNSKPQIKRYNEISMVKQKKSVFIGLILLLATLIGVGVVVGSVFIAKHIRRVKIPTESLVDDNEYFGYRNAKKFLTAWSPSSNSIIAGQPAYRSLLTDPKQIQILSKFVEKHQFHSLFVYGGCVQWDSPSWVRSQIPYQESLRKFFEKFPGQKPGLMVYLNDISSNFTAYENVQYFGQALNTFNSKQLGTQKVSQVYIQLRPQDEGQTLLSLETAYLLKRIVGETVEVLLNIHSQVVGQSIDSAFNVYDQLYISQLLVGEPKPVSVAKILGLARISVIIFDSQINEFQQREAEVSLKASGVSTVWQMLDASGPAFEVREETVKNVQNIIQAVQTPTNSFGFSSYLEYFIACYGMEPIDSDEGFMIDLFLP</sequence>
<dbReference type="Proteomes" id="UP000018208">
    <property type="component" value="Unassembled WGS sequence"/>
</dbReference>
<evidence type="ECO:0000313" key="3">
    <source>
        <dbReference type="EMBL" id="KAH0570321.1"/>
    </source>
</evidence>
<dbReference type="EMBL" id="KI545954">
    <property type="protein sequence ID" value="EST49134.1"/>
    <property type="molecule type" value="Genomic_DNA"/>
</dbReference>
<dbReference type="OrthoDB" id="10251696at2759"/>
<protein>
    <submittedName>
        <fullName evidence="1">Uncharacterized protein</fullName>
    </submittedName>
</protein>
<evidence type="ECO:0000313" key="1">
    <source>
        <dbReference type="EMBL" id="EST49134.1"/>
    </source>
</evidence>
<evidence type="ECO:0000313" key="4">
    <source>
        <dbReference type="Proteomes" id="UP000018208"/>
    </source>
</evidence>
<dbReference type="VEuPathDB" id="GiardiaDB:SS50377_28291"/>
<proteinExistence type="predicted"/>
<reference evidence="2" key="2">
    <citation type="submission" date="2020-12" db="EMBL/GenBank/DDBJ databases">
        <title>New Spironucleus salmonicida genome in near-complete chromosomes.</title>
        <authorList>
            <person name="Xu F."/>
            <person name="Kurt Z."/>
            <person name="Jimenez-Gonzalez A."/>
            <person name="Astvaldsson A."/>
            <person name="Andersson J.O."/>
            <person name="Svard S.G."/>
        </authorList>
    </citation>
    <scope>NUCLEOTIDE SEQUENCE</scope>
    <source>
        <strain evidence="2">ATCC 50377</strain>
    </source>
</reference>
<reference evidence="1 2" key="1">
    <citation type="journal article" date="2014" name="PLoS Genet.">
        <title>The Genome of Spironucleus salmonicida Highlights a Fish Pathogen Adapted to Fluctuating Environments.</title>
        <authorList>
            <person name="Xu F."/>
            <person name="Jerlstrom-Hultqvist J."/>
            <person name="Einarsson E."/>
            <person name="Astvaldsson A."/>
            <person name="Svard S.G."/>
            <person name="Andersson J.O."/>
        </authorList>
    </citation>
    <scope>NUCLEOTIDE SEQUENCE</scope>
    <source>
        <strain evidence="2">ATCC 50377</strain>
    </source>
</reference>
<evidence type="ECO:0000313" key="2">
    <source>
        <dbReference type="EMBL" id="KAH0570316.1"/>
    </source>
</evidence>
<accession>V6M6T7</accession>